<evidence type="ECO:0008006" key="4">
    <source>
        <dbReference type="Google" id="ProtNLM"/>
    </source>
</evidence>
<gene>
    <name evidence="2" type="ORF">HNQ61_001139</name>
</gene>
<dbReference type="EMBL" id="JACHIA010000002">
    <property type="protein sequence ID" value="MBB6069524.1"/>
    <property type="molecule type" value="Genomic_DNA"/>
</dbReference>
<evidence type="ECO:0000313" key="3">
    <source>
        <dbReference type="Proteomes" id="UP000582837"/>
    </source>
</evidence>
<feature type="signal peptide" evidence="1">
    <location>
        <begin position="1"/>
        <end position="22"/>
    </location>
</feature>
<keyword evidence="3" id="KW-1185">Reference proteome</keyword>
<evidence type="ECO:0000313" key="2">
    <source>
        <dbReference type="EMBL" id="MBB6069524.1"/>
    </source>
</evidence>
<keyword evidence="1" id="KW-0732">Signal</keyword>
<dbReference type="Proteomes" id="UP000582837">
    <property type="component" value="Unassembled WGS sequence"/>
</dbReference>
<dbReference type="AlphaFoldDB" id="A0A841GVM5"/>
<feature type="chain" id="PRO_5032647531" description="Secreted protein" evidence="1">
    <location>
        <begin position="23"/>
        <end position="71"/>
    </location>
</feature>
<sequence>MRKPYLLGLIGMLTVSASSTGAAQQDNQPRAGDLICVQTIVIVTKTTIYPDGSQSTTTFSYGAGIVCHVAQ</sequence>
<protein>
    <recommendedName>
        <fullName evidence="4">Secreted protein</fullName>
    </recommendedName>
</protein>
<dbReference type="RefSeq" id="WP_170037448.1">
    <property type="nucleotide sequence ID" value="NZ_JACHIA010000002.1"/>
</dbReference>
<reference evidence="2 3" key="1">
    <citation type="submission" date="2020-08" db="EMBL/GenBank/DDBJ databases">
        <title>Genomic Encyclopedia of Type Strains, Phase IV (KMG-IV): sequencing the most valuable type-strain genomes for metagenomic binning, comparative biology and taxonomic classification.</title>
        <authorList>
            <person name="Goeker M."/>
        </authorList>
    </citation>
    <scope>NUCLEOTIDE SEQUENCE [LARGE SCALE GENOMIC DNA]</scope>
    <source>
        <strain evidence="2 3">DSM 29007</strain>
    </source>
</reference>
<name>A0A841GVM5_9BACT</name>
<comment type="caution">
    <text evidence="2">The sequence shown here is derived from an EMBL/GenBank/DDBJ whole genome shotgun (WGS) entry which is preliminary data.</text>
</comment>
<accession>A0A841GVM5</accession>
<proteinExistence type="predicted"/>
<organism evidence="2 3">
    <name type="scientific">Longimicrobium terrae</name>
    <dbReference type="NCBI Taxonomy" id="1639882"/>
    <lineage>
        <taxon>Bacteria</taxon>
        <taxon>Pseudomonadati</taxon>
        <taxon>Gemmatimonadota</taxon>
        <taxon>Longimicrobiia</taxon>
        <taxon>Longimicrobiales</taxon>
        <taxon>Longimicrobiaceae</taxon>
        <taxon>Longimicrobium</taxon>
    </lineage>
</organism>
<evidence type="ECO:0000256" key="1">
    <source>
        <dbReference type="SAM" id="SignalP"/>
    </source>
</evidence>